<dbReference type="AlphaFoldDB" id="A0A166H9H8"/>
<dbReference type="EMBL" id="KV417571">
    <property type="protein sequence ID" value="KZP18619.1"/>
    <property type="molecule type" value="Genomic_DNA"/>
</dbReference>
<dbReference type="STRING" id="436010.A0A166H9H8"/>
<feature type="region of interest" description="Disordered" evidence="1">
    <location>
        <begin position="74"/>
        <end position="106"/>
    </location>
</feature>
<feature type="region of interest" description="Disordered" evidence="1">
    <location>
        <begin position="1"/>
        <end position="29"/>
    </location>
</feature>
<evidence type="ECO:0000313" key="2">
    <source>
        <dbReference type="EMBL" id="KZP18619.1"/>
    </source>
</evidence>
<organism evidence="2">
    <name type="scientific">Athelia psychrophila</name>
    <dbReference type="NCBI Taxonomy" id="1759441"/>
    <lineage>
        <taxon>Eukaryota</taxon>
        <taxon>Fungi</taxon>
        <taxon>Dikarya</taxon>
        <taxon>Basidiomycota</taxon>
        <taxon>Agaricomycotina</taxon>
        <taxon>Agaricomycetes</taxon>
        <taxon>Agaricomycetidae</taxon>
        <taxon>Atheliales</taxon>
        <taxon>Atheliaceae</taxon>
        <taxon>Athelia</taxon>
    </lineage>
</organism>
<accession>A0A166H9H8</accession>
<evidence type="ECO:0000256" key="1">
    <source>
        <dbReference type="SAM" id="MobiDB-lite"/>
    </source>
</evidence>
<proteinExistence type="predicted"/>
<gene>
    <name evidence="2" type="ORF">FIBSPDRAFT_590527</name>
</gene>
<reference evidence="2" key="1">
    <citation type="journal article" date="2016" name="Mol. Biol. Evol.">
        <title>Comparative Genomics of Early-Diverging Mushroom-Forming Fungi Provides Insights into the Origins of Lignocellulose Decay Capabilities.</title>
        <authorList>
            <person name="Nagy L.G."/>
            <person name="Riley R."/>
            <person name="Tritt A."/>
            <person name="Adam C."/>
            <person name="Daum C."/>
            <person name="Floudas D."/>
            <person name="Sun H."/>
            <person name="Yadav J.S."/>
            <person name="Pangilinan J."/>
            <person name="Larsson K.H."/>
            <person name="Matsuura K."/>
            <person name="Barry K."/>
            <person name="Labutti K."/>
            <person name="Kuo R."/>
            <person name="Ohm R.A."/>
            <person name="Bhattacharya S.S."/>
            <person name="Shirouzu T."/>
            <person name="Yoshinaga Y."/>
            <person name="Martin F.M."/>
            <person name="Grigoriev I.V."/>
            <person name="Hibbett D.S."/>
        </authorList>
    </citation>
    <scope>NUCLEOTIDE SEQUENCE [LARGE SCALE GENOMIC DNA]</scope>
    <source>
        <strain evidence="2">CBS 109695</strain>
    </source>
</reference>
<sequence length="143" mass="16321">MKTRRKSKAESVPAESDQEQDNTRSFDIELPEDIDRDILENILPDVSITSLSSESIVSLYRLLLAQVEEVDATRRDLEESHAEGERKDVELDQALQDKESQGKEFEASLETMQKEVHAVKQEKEQLGGCSFLCKHYTKLTPCH</sequence>
<dbReference type="OrthoDB" id="343070at2759"/>
<name>A0A166H9H8_9AGAM</name>
<protein>
    <submittedName>
        <fullName evidence="2">Uncharacterized protein</fullName>
    </submittedName>
</protein>